<gene>
    <name evidence="1" type="ORF">AUMI_17060</name>
</gene>
<sequence length="53" mass="5784">MSTSENITQSDGELVSALSVVEDQPLENRAEGYAKLYDDLRAQLEGGDIPSRD</sequence>
<reference evidence="1 2" key="1">
    <citation type="journal article" date="2016" name="Genome Announc.">
        <title>Complete Genome Sequence of Aurantimicrobium minutum Type Strain KNCT, a Planktonic Ultramicrobacterium Isolated from River Water.</title>
        <authorList>
            <person name="Nakai R."/>
            <person name="Fujisawa T."/>
            <person name="Nakamura Y."/>
            <person name="Nishide H."/>
            <person name="Uchiyama I."/>
            <person name="Baba T."/>
            <person name="Toyoda A."/>
            <person name="Fujiyama A."/>
            <person name="Naganuma T."/>
            <person name="Niki H."/>
        </authorList>
    </citation>
    <scope>NUCLEOTIDE SEQUENCE [LARGE SCALE GENOMIC DNA]</scope>
    <source>
        <strain evidence="1 2">KNC</strain>
    </source>
</reference>
<proteinExistence type="predicted"/>
<name>A0A173LWL6_9MICO</name>
<dbReference type="Proteomes" id="UP000243847">
    <property type="component" value="Chromosome sequence1"/>
</dbReference>
<dbReference type="GeneID" id="80452780"/>
<protein>
    <submittedName>
        <fullName evidence="1">Uncharacterized protein</fullName>
    </submittedName>
</protein>
<organism evidence="1 2">
    <name type="scientific">Aurantimicrobium minutum</name>
    <dbReference type="NCBI Taxonomy" id="708131"/>
    <lineage>
        <taxon>Bacteria</taxon>
        <taxon>Bacillati</taxon>
        <taxon>Actinomycetota</taxon>
        <taxon>Actinomycetes</taxon>
        <taxon>Micrococcales</taxon>
        <taxon>Microbacteriaceae</taxon>
        <taxon>Aurantimicrobium</taxon>
    </lineage>
</organism>
<evidence type="ECO:0000313" key="1">
    <source>
        <dbReference type="EMBL" id="BAU99248.1"/>
    </source>
</evidence>
<accession>A0A173LWL6</accession>
<dbReference type="RefSeq" id="WP_172418246.1">
    <property type="nucleotide sequence ID" value="NZ_AP017457.1"/>
</dbReference>
<dbReference type="AlphaFoldDB" id="A0A173LWL6"/>
<dbReference type="KEGG" id="amin:AUMI_17060"/>
<evidence type="ECO:0000313" key="2">
    <source>
        <dbReference type="Proteomes" id="UP000243847"/>
    </source>
</evidence>
<dbReference type="EMBL" id="AP017457">
    <property type="protein sequence ID" value="BAU99248.1"/>
    <property type="molecule type" value="Genomic_DNA"/>
</dbReference>